<dbReference type="InParanoid" id="E4XUW4"/>
<evidence type="ECO:0000313" key="2">
    <source>
        <dbReference type="EMBL" id="CBY13511.1"/>
    </source>
</evidence>
<sequence>MSDFLKVNFSMERFRNAIPKSILPQCSECESEFCFTERPPYRCTMQNCGEHYCKACAGERGWECRKCGDPSSVGGSSLQGISRGDITPIEALVARLTKAGQDLHRAVKIQHESMDQIKEAVRLNAAKMNIMTTKGGQGLYGYNLKQQDLLRVGSSESQWGRKATETQAEQQGGKPIHQYNINTYQKGAENVDPGTNRTWATESCTKGAERMSVAGQPKTRIVSIQEIDENGTNTSPIHQIRKYGPEQSSPSPPRKRVRNPTKAQADRREEPVIPGSQMWTEDNAENMTPPFIRPKGMRKRANKRQNNLDDSGI</sequence>
<feature type="region of interest" description="Disordered" evidence="1">
    <location>
        <begin position="224"/>
        <end position="313"/>
    </location>
</feature>
<organism evidence="2">
    <name type="scientific">Oikopleura dioica</name>
    <name type="common">Tunicate</name>
    <dbReference type="NCBI Taxonomy" id="34765"/>
    <lineage>
        <taxon>Eukaryota</taxon>
        <taxon>Metazoa</taxon>
        <taxon>Chordata</taxon>
        <taxon>Tunicata</taxon>
        <taxon>Appendicularia</taxon>
        <taxon>Copelata</taxon>
        <taxon>Oikopleuridae</taxon>
        <taxon>Oikopleura</taxon>
    </lineage>
</organism>
<feature type="region of interest" description="Disordered" evidence="1">
    <location>
        <begin position="156"/>
        <end position="176"/>
    </location>
</feature>
<proteinExistence type="predicted"/>
<dbReference type="EMBL" id="FN653192">
    <property type="protein sequence ID" value="CBY13511.1"/>
    <property type="molecule type" value="Genomic_DNA"/>
</dbReference>
<dbReference type="AlphaFoldDB" id="E4XUW4"/>
<keyword evidence="3" id="KW-1185">Reference proteome</keyword>
<protein>
    <submittedName>
        <fullName evidence="2">Uncharacterized protein</fullName>
    </submittedName>
</protein>
<accession>E4XUW4</accession>
<evidence type="ECO:0000313" key="3">
    <source>
        <dbReference type="Proteomes" id="UP000001307"/>
    </source>
</evidence>
<dbReference type="Proteomes" id="UP000001307">
    <property type="component" value="Unassembled WGS sequence"/>
</dbReference>
<feature type="compositionally biased region" description="Polar residues" evidence="1">
    <location>
        <begin position="304"/>
        <end position="313"/>
    </location>
</feature>
<evidence type="ECO:0000256" key="1">
    <source>
        <dbReference type="SAM" id="MobiDB-lite"/>
    </source>
</evidence>
<reference evidence="2" key="1">
    <citation type="journal article" date="2010" name="Science">
        <title>Plasticity of animal genome architecture unmasked by rapid evolution of a pelagic tunicate.</title>
        <authorList>
            <person name="Denoeud F."/>
            <person name="Henriet S."/>
            <person name="Mungpakdee S."/>
            <person name="Aury J.M."/>
            <person name="Da Silva C."/>
            <person name="Brinkmann H."/>
            <person name="Mikhaleva J."/>
            <person name="Olsen L.C."/>
            <person name="Jubin C."/>
            <person name="Canestro C."/>
            <person name="Bouquet J.M."/>
            <person name="Danks G."/>
            <person name="Poulain J."/>
            <person name="Campsteijn C."/>
            <person name="Adamski M."/>
            <person name="Cross I."/>
            <person name="Yadetie F."/>
            <person name="Muffato M."/>
            <person name="Louis A."/>
            <person name="Butcher S."/>
            <person name="Tsagkogeorga G."/>
            <person name="Konrad A."/>
            <person name="Singh S."/>
            <person name="Jensen M.F."/>
            <person name="Cong E.H."/>
            <person name="Eikeseth-Otteraa H."/>
            <person name="Noel B."/>
            <person name="Anthouard V."/>
            <person name="Porcel B.M."/>
            <person name="Kachouri-Lafond R."/>
            <person name="Nishino A."/>
            <person name="Ugolini M."/>
            <person name="Chourrout P."/>
            <person name="Nishida H."/>
            <person name="Aasland R."/>
            <person name="Huzurbazar S."/>
            <person name="Westhof E."/>
            <person name="Delsuc F."/>
            <person name="Lehrach H."/>
            <person name="Reinhardt R."/>
            <person name="Weissenbach J."/>
            <person name="Roy S.W."/>
            <person name="Artiguenave F."/>
            <person name="Postlethwait J.H."/>
            <person name="Manak J.R."/>
            <person name="Thompson E.M."/>
            <person name="Jaillon O."/>
            <person name="Du Pasquier L."/>
            <person name="Boudinot P."/>
            <person name="Liberles D.A."/>
            <person name="Volff J.N."/>
            <person name="Philippe H."/>
            <person name="Lenhard B."/>
            <person name="Roest Crollius H."/>
            <person name="Wincker P."/>
            <person name="Chourrout D."/>
        </authorList>
    </citation>
    <scope>NUCLEOTIDE SEQUENCE [LARGE SCALE GENOMIC DNA]</scope>
</reference>
<gene>
    <name evidence="2" type="ORF">GSOID_T00004829001</name>
</gene>
<name>E4XUW4_OIKDI</name>